<comment type="caution">
    <text evidence="8">The sequence shown here is derived from an EMBL/GenBank/DDBJ whole genome shotgun (WGS) entry which is preliminary data.</text>
</comment>
<evidence type="ECO:0000256" key="5">
    <source>
        <dbReference type="RuleBase" id="RU362124"/>
    </source>
</evidence>
<dbReference type="InterPro" id="IPR042189">
    <property type="entry name" value="RNA_pol_sigma_70_r1_1_sf"/>
</dbReference>
<evidence type="ECO:0000259" key="7">
    <source>
        <dbReference type="PROSITE" id="PS00716"/>
    </source>
</evidence>
<dbReference type="AlphaFoldDB" id="A0A1J5JGH2"/>
<dbReference type="PROSITE" id="PS00715">
    <property type="entry name" value="SIGMA70_1"/>
    <property type="match status" value="1"/>
</dbReference>
<dbReference type="Pfam" id="PF04539">
    <property type="entry name" value="Sigma70_r3"/>
    <property type="match status" value="1"/>
</dbReference>
<feature type="domain" description="RNA polymerase sigma-70" evidence="6">
    <location>
        <begin position="245"/>
        <end position="258"/>
    </location>
</feature>
<keyword evidence="3 5" id="KW-0238">DNA-binding</keyword>
<dbReference type="InterPro" id="IPR036388">
    <property type="entry name" value="WH-like_DNA-bd_sf"/>
</dbReference>
<keyword evidence="2 5" id="KW-0731">Sigma factor</keyword>
<evidence type="ECO:0000313" key="8">
    <source>
        <dbReference type="EMBL" id="OIQ08638.1"/>
    </source>
</evidence>
<evidence type="ECO:0000313" key="9">
    <source>
        <dbReference type="Proteomes" id="UP000182743"/>
    </source>
</evidence>
<name>A0A1J5JGH2_NEOTH</name>
<evidence type="ECO:0000256" key="4">
    <source>
        <dbReference type="ARBA" id="ARBA00023163"/>
    </source>
</evidence>
<dbReference type="GO" id="GO:0016987">
    <property type="term" value="F:sigma factor activity"/>
    <property type="evidence" value="ECO:0007669"/>
    <property type="project" value="UniProtKB-KW"/>
</dbReference>
<dbReference type="SUPFAM" id="SSF88946">
    <property type="entry name" value="Sigma2 domain of RNA polymerase sigma factors"/>
    <property type="match status" value="1"/>
</dbReference>
<accession>A0A1J5JGH2</accession>
<dbReference type="PANTHER" id="PTHR30603:SF60">
    <property type="entry name" value="RNA POLYMERASE SIGMA FACTOR RPOD"/>
    <property type="match status" value="1"/>
</dbReference>
<dbReference type="SUPFAM" id="SSF88659">
    <property type="entry name" value="Sigma3 and sigma4 domains of RNA polymerase sigma factors"/>
    <property type="match status" value="2"/>
</dbReference>
<dbReference type="InterPro" id="IPR013325">
    <property type="entry name" value="RNA_pol_sigma_r2"/>
</dbReference>
<comment type="similarity">
    <text evidence="5">Belongs to the sigma-70 factor family.</text>
</comment>
<comment type="function">
    <text evidence="5">Sigma factors are initiation factors that promote the attachment of RNA polymerase to specific initiation sites and are then released.</text>
</comment>
<dbReference type="Proteomes" id="UP000182743">
    <property type="component" value="Unassembled WGS sequence"/>
</dbReference>
<dbReference type="InterPro" id="IPR014284">
    <property type="entry name" value="RNA_pol_sigma-70_dom"/>
</dbReference>
<evidence type="ECO:0000256" key="1">
    <source>
        <dbReference type="ARBA" id="ARBA00023015"/>
    </source>
</evidence>
<dbReference type="InterPro" id="IPR000943">
    <property type="entry name" value="RNA_pol_sigma70"/>
</dbReference>
<dbReference type="Gene3D" id="1.10.601.10">
    <property type="entry name" value="RNA Polymerase Primary Sigma Factor"/>
    <property type="match status" value="1"/>
</dbReference>
<dbReference type="InterPro" id="IPR050239">
    <property type="entry name" value="Sigma-70_RNA_pol_init_factors"/>
</dbReference>
<dbReference type="Pfam" id="PF04545">
    <property type="entry name" value="Sigma70_r4"/>
    <property type="match status" value="1"/>
</dbReference>
<dbReference type="Gene3D" id="1.10.220.120">
    <property type="entry name" value="Sigma-70 factor, region 1.1"/>
    <property type="match status" value="1"/>
</dbReference>
<dbReference type="InterPro" id="IPR007630">
    <property type="entry name" value="RNA_pol_sigma70_r4"/>
</dbReference>
<evidence type="ECO:0000259" key="6">
    <source>
        <dbReference type="PROSITE" id="PS00715"/>
    </source>
</evidence>
<dbReference type="EMBL" id="MIHH01000009">
    <property type="protein sequence ID" value="OIQ08638.1"/>
    <property type="molecule type" value="Genomic_DNA"/>
</dbReference>
<proteinExistence type="inferred from homology"/>
<dbReference type="NCBIfam" id="TIGR02937">
    <property type="entry name" value="sigma70-ECF"/>
    <property type="match status" value="1"/>
</dbReference>
<keyword evidence="4 5" id="KW-0804">Transcription</keyword>
<gene>
    <name evidence="8" type="primary">sigA_1</name>
    <name evidence="8" type="ORF">MOOR_17860</name>
</gene>
<dbReference type="PANTHER" id="PTHR30603">
    <property type="entry name" value="RNA POLYMERASE SIGMA FACTOR RPO"/>
    <property type="match status" value="1"/>
</dbReference>
<organism evidence="8 9">
    <name type="scientific">Neomoorella thermoacetica</name>
    <name type="common">Clostridium thermoaceticum</name>
    <dbReference type="NCBI Taxonomy" id="1525"/>
    <lineage>
        <taxon>Bacteria</taxon>
        <taxon>Bacillati</taxon>
        <taxon>Bacillota</taxon>
        <taxon>Clostridia</taxon>
        <taxon>Neomoorellales</taxon>
        <taxon>Neomoorellaceae</taxon>
        <taxon>Neomoorella</taxon>
    </lineage>
</organism>
<dbReference type="InterPro" id="IPR013324">
    <property type="entry name" value="RNA_pol_sigma_r3/r4-like"/>
</dbReference>
<feature type="domain" description="RNA polymerase sigma-70" evidence="7">
    <location>
        <begin position="415"/>
        <end position="441"/>
    </location>
</feature>
<dbReference type="RefSeq" id="WP_081358679.1">
    <property type="nucleotide sequence ID" value="NZ_MIHH01000009.1"/>
</dbReference>
<keyword evidence="1 5" id="KW-0805">Transcription regulation</keyword>
<dbReference type="PRINTS" id="PR00046">
    <property type="entry name" value="SIGMA70FCT"/>
</dbReference>
<evidence type="ECO:0000256" key="2">
    <source>
        <dbReference type="ARBA" id="ARBA00023082"/>
    </source>
</evidence>
<sequence length="455" mass="52861">MVTLGKRQGSYITYQVVIDMFRASECDVSMEALDWVYERLIAEGIELVDQLPDSKAVDRDWQRYHEVTPESSQQPEVVSRRRPKRYNYYLEEDLEQPDPDSCPEEAIDNLLFRAETGLLSAEDILTLIEECRLSSLEVRQLFDYLGLKGIDVPEIDLSQVFRNAFEEDSEMQGEDEPDFFANLGVQMLLQEIGRQKKLTASEERRLAYLAEAGDWKAASRLIEANLGHVFNLATNYVGLGLDLLDLFQEGCIGLMKALKRFDWRRGLRLSTYSSWWIFQTISRSIADHGRAVRLPAHKSETVRRLQNINDDFYQVHGREPTAEEIAGEMNLPEWRVRELQAVSQPIISWEATLAEWEEVGTYPTWFLEEYGASPDHDLNWSLFHEVVAKVMAQLKPREQQVLRLRFGFDGHEPQTLEEVGQHFGVTRERIRQIEAKALKRLRHHKYSTELRDFMG</sequence>
<dbReference type="Gene3D" id="1.10.10.10">
    <property type="entry name" value="Winged helix-like DNA-binding domain superfamily/Winged helix DNA-binding domain"/>
    <property type="match status" value="2"/>
</dbReference>
<dbReference type="InterPro" id="IPR007627">
    <property type="entry name" value="RNA_pol_sigma70_r2"/>
</dbReference>
<reference evidence="8 9" key="1">
    <citation type="submission" date="2016-08" db="EMBL/GenBank/DDBJ databases">
        <title>Genome-based comparison of Moorella thermoacetic strains.</title>
        <authorList>
            <person name="Poehlein A."/>
            <person name="Bengelsdorf F.R."/>
            <person name="Esser C."/>
            <person name="Duerre P."/>
            <person name="Daniel R."/>
        </authorList>
    </citation>
    <scope>NUCLEOTIDE SEQUENCE [LARGE SCALE GENOMIC DNA]</scope>
    <source>
        <strain evidence="8 9">DSM 11768</strain>
    </source>
</reference>
<evidence type="ECO:0000256" key="3">
    <source>
        <dbReference type="ARBA" id="ARBA00023125"/>
    </source>
</evidence>
<dbReference type="CDD" id="cd06171">
    <property type="entry name" value="Sigma70_r4"/>
    <property type="match status" value="1"/>
</dbReference>
<dbReference type="Pfam" id="PF04542">
    <property type="entry name" value="Sigma70_r2"/>
    <property type="match status" value="1"/>
</dbReference>
<dbReference type="GO" id="GO:0003677">
    <property type="term" value="F:DNA binding"/>
    <property type="evidence" value="ECO:0007669"/>
    <property type="project" value="UniProtKB-KW"/>
</dbReference>
<dbReference type="GO" id="GO:0006352">
    <property type="term" value="P:DNA-templated transcription initiation"/>
    <property type="evidence" value="ECO:0007669"/>
    <property type="project" value="InterPro"/>
</dbReference>
<dbReference type="PROSITE" id="PS00716">
    <property type="entry name" value="SIGMA70_2"/>
    <property type="match status" value="1"/>
</dbReference>
<dbReference type="InterPro" id="IPR007624">
    <property type="entry name" value="RNA_pol_sigma70_r3"/>
</dbReference>
<protein>
    <recommendedName>
        <fullName evidence="5">RNA polymerase sigma factor</fullName>
    </recommendedName>
</protein>